<evidence type="ECO:0000313" key="6">
    <source>
        <dbReference type="EMBL" id="VDI02702.1"/>
    </source>
</evidence>
<dbReference type="Pfam" id="PF00443">
    <property type="entry name" value="UCH"/>
    <property type="match status" value="1"/>
</dbReference>
<dbReference type="PROSITE" id="PS00973">
    <property type="entry name" value="USP_2"/>
    <property type="match status" value="1"/>
</dbReference>
<dbReference type="InterPro" id="IPR050164">
    <property type="entry name" value="Peptidase_C19"/>
</dbReference>
<evidence type="ECO:0000313" key="7">
    <source>
        <dbReference type="Proteomes" id="UP000596742"/>
    </source>
</evidence>
<dbReference type="InterPro" id="IPR003653">
    <property type="entry name" value="Peptidase_C48_C"/>
</dbReference>
<dbReference type="InterPro" id="IPR038765">
    <property type="entry name" value="Papain-like_cys_pep_sf"/>
</dbReference>
<dbReference type="PROSITE" id="PS50235">
    <property type="entry name" value="USP_3"/>
    <property type="match status" value="1"/>
</dbReference>
<dbReference type="CDD" id="cd02257">
    <property type="entry name" value="Peptidase_C19"/>
    <property type="match status" value="1"/>
</dbReference>
<dbReference type="GO" id="GO:0006508">
    <property type="term" value="P:proteolysis"/>
    <property type="evidence" value="ECO:0007669"/>
    <property type="project" value="UniProtKB-KW"/>
</dbReference>
<dbReference type="InterPro" id="IPR018200">
    <property type="entry name" value="USP_CS"/>
</dbReference>
<protein>
    <recommendedName>
        <fullName evidence="8">USP domain-containing protein</fullName>
    </recommendedName>
</protein>
<dbReference type="InterPro" id="IPR028889">
    <property type="entry name" value="USP"/>
</dbReference>
<organism evidence="6 7">
    <name type="scientific">Mytilus galloprovincialis</name>
    <name type="common">Mediterranean mussel</name>
    <dbReference type="NCBI Taxonomy" id="29158"/>
    <lineage>
        <taxon>Eukaryota</taxon>
        <taxon>Metazoa</taxon>
        <taxon>Spiralia</taxon>
        <taxon>Lophotrochozoa</taxon>
        <taxon>Mollusca</taxon>
        <taxon>Bivalvia</taxon>
        <taxon>Autobranchia</taxon>
        <taxon>Pteriomorphia</taxon>
        <taxon>Mytilida</taxon>
        <taxon>Mytiloidea</taxon>
        <taxon>Mytilidae</taxon>
        <taxon>Mytilinae</taxon>
        <taxon>Mytilus</taxon>
    </lineage>
</organism>
<evidence type="ECO:0000256" key="2">
    <source>
        <dbReference type="ARBA" id="ARBA00022670"/>
    </source>
</evidence>
<dbReference type="InterPro" id="IPR001394">
    <property type="entry name" value="Peptidase_C19_UCH"/>
</dbReference>
<keyword evidence="7" id="KW-1185">Reference proteome</keyword>
<feature type="domain" description="USP" evidence="4">
    <location>
        <begin position="623"/>
        <end position="899"/>
    </location>
</feature>
<evidence type="ECO:0000259" key="5">
    <source>
        <dbReference type="PROSITE" id="PS50600"/>
    </source>
</evidence>
<evidence type="ECO:0008006" key="8">
    <source>
        <dbReference type="Google" id="ProtNLM"/>
    </source>
</evidence>
<comment type="similarity">
    <text evidence="1">Belongs to the peptidase C48 family.</text>
</comment>
<dbReference type="GO" id="GO:0004843">
    <property type="term" value="F:cysteine-type deubiquitinase activity"/>
    <property type="evidence" value="ECO:0007669"/>
    <property type="project" value="InterPro"/>
</dbReference>
<dbReference type="Proteomes" id="UP000596742">
    <property type="component" value="Unassembled WGS sequence"/>
</dbReference>
<feature type="domain" description="Ubiquitin-like protease family profile" evidence="5">
    <location>
        <begin position="1180"/>
        <end position="1354"/>
    </location>
</feature>
<dbReference type="PANTHER" id="PTHR24006">
    <property type="entry name" value="UBIQUITIN CARBOXYL-TERMINAL HYDROLASE"/>
    <property type="match status" value="1"/>
</dbReference>
<dbReference type="Gene3D" id="3.90.70.10">
    <property type="entry name" value="Cysteine proteinases"/>
    <property type="match status" value="1"/>
</dbReference>
<dbReference type="SUPFAM" id="SSF54001">
    <property type="entry name" value="Cysteine proteinases"/>
    <property type="match status" value="2"/>
</dbReference>
<dbReference type="PROSITE" id="PS50600">
    <property type="entry name" value="ULP_PROTEASE"/>
    <property type="match status" value="1"/>
</dbReference>
<accession>A0A8B6CBX3</accession>
<comment type="caution">
    <text evidence="6">The sequence shown here is derived from an EMBL/GenBank/DDBJ whole genome shotgun (WGS) entry which is preliminary data.</text>
</comment>
<dbReference type="EMBL" id="UYJE01001518">
    <property type="protein sequence ID" value="VDI02702.1"/>
    <property type="molecule type" value="Genomic_DNA"/>
</dbReference>
<dbReference type="OrthoDB" id="10033651at2759"/>
<sequence>MDKSYRVSLEITPEVKHRMNESHARPISGELRQKTKEEFNHGQKPYKHYLDKIRETPLDVKIAGNFSNFGTTTRTFQQISSESKYQNKLDKCEFESLCLQAQNMKDQILGGKVCGFIQHIAVLPPYVMYWTEMGIRIWHDMAKSSTVYWDATGSLLSHRTDKLKYYYYELACVNPVAGQPVIPVSSMISSLHSTALVRFWLAEFRRSEKKIYGHANASIPHQVNSDRSMAFIQASLSEFNNENLNTFRHRAYRLVTGAAKDDDFDGTFPHACLSHVMGSFRKIVNDHYKTNYNFGMYCFSILLNSATLIDLEERLKAIYHVLSSTVLDKKTLESFDYIQGKVETLDMDIDALTDVCTDSIYLGDEQVAELFTEETHPDCLTEEDFDMRSTRNEFCSVANNILQTVRSGLNESTIPGNLPRNKRYSPVLLEKIHKLYIPTIPLWTNLLLELDGKTTKRLDEISVKLKEHIIAVQELAVLKYIKPGHRLVTRKGRSTKTIEESWDKKHATTKDKQLIGKYQKTPSAVVIKNLKDKSTVTPKKTVYIAKSTNKVEAKGKVGRESDYQDTDKTADIQTSLIKEHTELTCNLKDHKDNNSKYLQEIYKDMDRECNNPSYLQLVKDSRSGLPNVGESCWFNSVVQMFSNTKFMRNINEQFQIDLSYEENIRTVLGVFDKVGKGKEVTRGDLQNALNDLYTLYGLETEQQHDAHEFVQTAIQHFMELFGEDTYIKVKESYICTSCGDRSGIGEQIYNDLQLSIGDDVEPHEDIQDLLNRYFSDEQIDLTCCEDNKKWRNVRLLNIPADLSICVVRHGMKNNRAIKNSKPISINRIINMGKYMHPQSDVFYRLTGVVMHHGAGARKGHYTYVKEDGGKPVLFDDAAISIFDSNRILTDGYLFQYELIPDDDNICHHSLPGVFHAIKETMGWSEIDNSVPFTLGLSVRKNELLQLIEKLEISNDNIHNSWKIYKLLQESIGPATFYNGEDCLQEVIKAVLEYFCRNCPNVLQRAFGLSTIRHAHCASCNFKSTHNQHDIITDIDELQPVHTYLSTASKSTCTVCGEKSLTEEKYITKIGNTVIVTGFLDMIYPKSLQQLGAMYSPRAFLSPSGTILFRGKDNNVLPLLLEESGSLINISSDDISSTLQDTTNPCIFLLDRRSDIEVLDPLYKLIEANGDFQIDSETLSLSIPAEDISLIEKFTAPFTSGSLKLEKDDVDRFLHKDFSDKNIDAFCHTLTKEDNCILMPAAWYHDSLSSLQKEFTWFDKKCIMIPANVRQNHWILIVIRPAERTMYYLDPLAMEPITEVLDRVCSVLNNQCVLETFTSVKGHWIVQNLMETGLFPVQRDSSSCGPLTCLYVTMIKGNRSVGQLNVTGIQLRQYILNEIIKSYKEQAEGYTVFGIHNIILTSDLDEIVHNIVTGKQKSNTAHNSFMKNPNVIHRKALIGYGSDFIERDEYYEVESYLFDRYFTQIKKPFRLPNNQCIFDDADELNKKLLQNFVYKGWYVDCVLVKEVLAEVLGRIHGKSGTEIRRLCIETEFSATEAIKDEIKGFREARKKLKMD</sequence>
<evidence type="ECO:0000256" key="3">
    <source>
        <dbReference type="ARBA" id="ARBA00022801"/>
    </source>
</evidence>
<dbReference type="GO" id="GO:0005829">
    <property type="term" value="C:cytosol"/>
    <property type="evidence" value="ECO:0007669"/>
    <property type="project" value="TreeGrafter"/>
</dbReference>
<dbReference type="GO" id="GO:0016579">
    <property type="term" value="P:protein deubiquitination"/>
    <property type="evidence" value="ECO:0007669"/>
    <property type="project" value="InterPro"/>
</dbReference>
<dbReference type="GO" id="GO:0005634">
    <property type="term" value="C:nucleus"/>
    <property type="evidence" value="ECO:0007669"/>
    <property type="project" value="TreeGrafter"/>
</dbReference>
<proteinExistence type="inferred from homology"/>
<keyword evidence="2" id="KW-0645">Protease</keyword>
<name>A0A8B6CBX3_MYTGA</name>
<dbReference type="Pfam" id="PF02902">
    <property type="entry name" value="Peptidase_C48"/>
    <property type="match status" value="1"/>
</dbReference>
<dbReference type="Gene3D" id="3.40.395.10">
    <property type="entry name" value="Adenoviral Proteinase, Chain A"/>
    <property type="match status" value="1"/>
</dbReference>
<evidence type="ECO:0000256" key="1">
    <source>
        <dbReference type="ARBA" id="ARBA00005234"/>
    </source>
</evidence>
<gene>
    <name evidence="6" type="ORF">MGAL_10B009629</name>
</gene>
<keyword evidence="3" id="KW-0378">Hydrolase</keyword>
<evidence type="ECO:0000259" key="4">
    <source>
        <dbReference type="PROSITE" id="PS50235"/>
    </source>
</evidence>
<reference evidence="6" key="1">
    <citation type="submission" date="2018-11" db="EMBL/GenBank/DDBJ databases">
        <authorList>
            <person name="Alioto T."/>
            <person name="Alioto T."/>
        </authorList>
    </citation>
    <scope>NUCLEOTIDE SEQUENCE</scope>
</reference>